<dbReference type="NCBIfam" id="NF040713">
    <property type="entry name" value="ZapE"/>
    <property type="match status" value="1"/>
</dbReference>
<dbReference type="Pfam" id="PF03969">
    <property type="entry name" value="AFG1_ATPase"/>
    <property type="match status" value="1"/>
</dbReference>
<dbReference type="SUPFAM" id="SSF52540">
    <property type="entry name" value="P-loop containing nucleoside triphosphate hydrolases"/>
    <property type="match status" value="1"/>
</dbReference>
<dbReference type="AlphaFoldDB" id="A0A1N6LY61"/>
<dbReference type="GO" id="GO:0005524">
    <property type="term" value="F:ATP binding"/>
    <property type="evidence" value="ECO:0007669"/>
    <property type="project" value="UniProtKB-KW"/>
</dbReference>
<accession>A0A1N6LY61</accession>
<evidence type="ECO:0000256" key="1">
    <source>
        <dbReference type="ARBA" id="ARBA00010322"/>
    </source>
</evidence>
<evidence type="ECO:0000313" key="5">
    <source>
        <dbReference type="Proteomes" id="UP000002899"/>
    </source>
</evidence>
<dbReference type="GO" id="GO:0005739">
    <property type="term" value="C:mitochondrion"/>
    <property type="evidence" value="ECO:0007669"/>
    <property type="project" value="TreeGrafter"/>
</dbReference>
<comment type="similarity">
    <text evidence="1">Belongs to the AFG1 ATPase family.</text>
</comment>
<dbReference type="KEGG" id="bmic:BmR1_04g08550"/>
<dbReference type="InterPro" id="IPR005654">
    <property type="entry name" value="ATPase_AFG1-like"/>
</dbReference>
<evidence type="ECO:0000256" key="2">
    <source>
        <dbReference type="ARBA" id="ARBA00022741"/>
    </source>
</evidence>
<dbReference type="EMBL" id="LN871599">
    <property type="protein sequence ID" value="SIO73820.1"/>
    <property type="molecule type" value="Genomic_DNA"/>
</dbReference>
<keyword evidence="3" id="KW-0067">ATP-binding</keyword>
<reference evidence="4 5" key="3">
    <citation type="journal article" date="2016" name="Sci. Rep.">
        <title>Genome-wide diversity and gene expression profiling of Babesia microti isolates identify polymorphic genes that mediate host-pathogen interactions.</title>
        <authorList>
            <person name="Silva J.C."/>
            <person name="Cornillot E."/>
            <person name="McCracken C."/>
            <person name="Usmani-Brown S."/>
            <person name="Dwivedi A."/>
            <person name="Ifeonu O.O."/>
            <person name="Crabtree J."/>
            <person name="Gotia H.T."/>
            <person name="Virji A.Z."/>
            <person name="Reynes C."/>
            <person name="Colinge J."/>
            <person name="Kumar V."/>
            <person name="Lawres L."/>
            <person name="Pazzi J.E."/>
            <person name="Pablo J.V."/>
            <person name="Hung C."/>
            <person name="Brancato J."/>
            <person name="Kumari P."/>
            <person name="Orvis J."/>
            <person name="Tretina K."/>
            <person name="Chibucos M."/>
            <person name="Ott S."/>
            <person name="Sadzewicz L."/>
            <person name="Sengamalay N."/>
            <person name="Shetty A.C."/>
            <person name="Su Q."/>
            <person name="Tallon L."/>
            <person name="Fraser C.M."/>
            <person name="Frutos R."/>
            <person name="Molina D.M."/>
            <person name="Krause P.J."/>
            <person name="Ben Mamoun C."/>
        </authorList>
    </citation>
    <scope>NUCLEOTIDE SEQUENCE [LARGE SCALE GENOMIC DNA]</scope>
    <source>
        <strain evidence="4 5">RI</strain>
    </source>
</reference>
<reference evidence="4 5" key="1">
    <citation type="journal article" date="2012" name="Nucleic Acids Res.">
        <title>Sequencing of the smallest Apicomplexan genome from the human pathogen Babesia microti.</title>
        <authorList>
            <person name="Cornillot E."/>
            <person name="Hadj-Kaddour K."/>
            <person name="Dassouli A."/>
            <person name="Noel B."/>
            <person name="Ranwez V."/>
            <person name="Vacherie B."/>
            <person name="Augagneur Y."/>
            <person name="Bres V."/>
            <person name="Duclos A."/>
            <person name="Randazzo S."/>
            <person name="Carcy B."/>
            <person name="Debierre-Grockiego F."/>
            <person name="Delbecq S."/>
            <person name="Moubri-Menage K."/>
            <person name="Shams-Eldin H."/>
            <person name="Usmani-Brown S."/>
            <person name="Bringaud F."/>
            <person name="Wincker P."/>
            <person name="Vivares C.P."/>
            <person name="Schwarz R.T."/>
            <person name="Schetters T.P."/>
            <person name="Krause P.J."/>
            <person name="Gorenflot A."/>
            <person name="Berry V."/>
            <person name="Barbe V."/>
            <person name="Ben Mamoun C."/>
        </authorList>
    </citation>
    <scope>NUCLEOTIDE SEQUENCE [LARGE SCALE GENOMIC DNA]</scope>
    <source>
        <strain evidence="4 5">RI</strain>
    </source>
</reference>
<dbReference type="GeneID" id="24426339"/>
<dbReference type="Proteomes" id="UP000002899">
    <property type="component" value="Chromosome IV"/>
</dbReference>
<dbReference type="GO" id="GO:0016887">
    <property type="term" value="F:ATP hydrolysis activity"/>
    <property type="evidence" value="ECO:0007669"/>
    <property type="project" value="InterPro"/>
</dbReference>
<sequence length="499" mass="57128">MSRIKAIGLLLTSCGIKFRIPNISHARFYTFCAHKSKALQFIVFHYRFNMRYYSTCEIVLSETQKKLVEKLQGIEYRMAQSATDFVSGIYIHGGVGQGKTMLMDQFYNRSTQPKMRMHFHNFMTEIQKKLHKLRISGVSDALDGICREIRQNARLICLDEFQVEHISDAMILKALFDRLFNLGCTLVSTSNKKPEELYLVISYLGGLNRERFLPFIDTLMEHCLVYNLDANIDYRQCNGGIVHFYWPHRGFEYIKLLITKMGKQPGATDVSLQISPLKTLNIPFVIDSNDGTGKNLAAFTFNSLFSVPSGTNEYIAICDNYCVVGISNIPQFDIATTQSDELTRFIKFIDIAYESNTKIIFDSSKPLYQMFGQLKNNKLFEKVGLSLIDLGVDPSDCITQESFFDLLANKLDPNSINSAIDIVNSVRGDVTFSDSLWALVYDNAIYYSEDVKFVENISNFDYLSHNFSSPISFKFDDGLKNYPRTLSRIRHMSSGNYWK</sequence>
<protein>
    <submittedName>
        <fullName evidence="4">Lactation elevated protein 1</fullName>
    </submittedName>
</protein>
<keyword evidence="2" id="KW-0547">Nucleotide-binding</keyword>
<gene>
    <name evidence="4" type="ORF">BmR1_04g08550</name>
</gene>
<reference evidence="4 5" key="2">
    <citation type="journal article" date="2013" name="PLoS ONE">
        <title>Whole genome mapping and re-organization of the nuclear and mitochondrial genomes of Babesia microti isolates.</title>
        <authorList>
            <person name="Cornillot E."/>
            <person name="Dassouli A."/>
            <person name="Garg A."/>
            <person name="Pachikara N."/>
            <person name="Randazzo S."/>
            <person name="Depoix D."/>
            <person name="Carcy B."/>
            <person name="Delbecq S."/>
            <person name="Frutos R."/>
            <person name="Silva J.C."/>
            <person name="Sutton R."/>
            <person name="Krause P.J."/>
            <person name="Mamoun C.B."/>
        </authorList>
    </citation>
    <scope>NUCLEOTIDE SEQUENCE [LARGE SCALE GENOMIC DNA]</scope>
    <source>
        <strain evidence="4 5">RI</strain>
    </source>
</reference>
<evidence type="ECO:0000313" key="4">
    <source>
        <dbReference type="EMBL" id="SIO73820.1"/>
    </source>
</evidence>
<dbReference type="InterPro" id="IPR027417">
    <property type="entry name" value="P-loop_NTPase"/>
</dbReference>
<name>A0A1N6LY61_BABMR</name>
<dbReference type="RefSeq" id="XP_021337877.1">
    <property type="nucleotide sequence ID" value="XM_021482700.1"/>
</dbReference>
<keyword evidence="5" id="KW-1185">Reference proteome</keyword>
<dbReference type="PANTHER" id="PTHR12169:SF6">
    <property type="entry name" value="AFG1-LIKE ATPASE"/>
    <property type="match status" value="1"/>
</dbReference>
<proteinExistence type="inferred from homology"/>
<dbReference type="PANTHER" id="PTHR12169">
    <property type="entry name" value="ATPASE N2B"/>
    <property type="match status" value="1"/>
</dbReference>
<dbReference type="VEuPathDB" id="PiroplasmaDB:BmR1_04g08550"/>
<evidence type="ECO:0000256" key="3">
    <source>
        <dbReference type="ARBA" id="ARBA00022840"/>
    </source>
</evidence>
<organism evidence="4 5">
    <name type="scientific">Babesia microti (strain RI)</name>
    <dbReference type="NCBI Taxonomy" id="1133968"/>
    <lineage>
        <taxon>Eukaryota</taxon>
        <taxon>Sar</taxon>
        <taxon>Alveolata</taxon>
        <taxon>Apicomplexa</taxon>
        <taxon>Aconoidasida</taxon>
        <taxon>Piroplasmida</taxon>
        <taxon>Babesiidae</taxon>
        <taxon>Babesia</taxon>
    </lineage>
</organism>
<dbReference type="OrthoDB" id="548867at2759"/>
<dbReference type="Gene3D" id="3.40.50.300">
    <property type="entry name" value="P-loop containing nucleotide triphosphate hydrolases"/>
    <property type="match status" value="1"/>
</dbReference>